<feature type="region of interest" description="Disordered" evidence="1">
    <location>
        <begin position="33"/>
        <end position="54"/>
    </location>
</feature>
<dbReference type="EMBL" id="CADCWL010000139">
    <property type="protein sequence ID" value="CAA9571038.1"/>
    <property type="molecule type" value="Genomic_DNA"/>
</dbReference>
<sequence>MRQQRGIAGLRVDVLGPVGSLVLGALGGATPCGSVAPPGRSRTPPPYTGIWNGEEMAPFRPRQRRGATRCGSGDPSDCRSRDRFVVLTRCAIDGDGKRR</sequence>
<evidence type="ECO:0000313" key="2">
    <source>
        <dbReference type="EMBL" id="CAA9571038.1"/>
    </source>
</evidence>
<name>A0A6J4VDH5_9BACT</name>
<dbReference type="AlphaFoldDB" id="A0A6J4VDH5"/>
<gene>
    <name evidence="2" type="ORF">AVDCRST_MAG19-2777</name>
</gene>
<evidence type="ECO:0000256" key="1">
    <source>
        <dbReference type="SAM" id="MobiDB-lite"/>
    </source>
</evidence>
<organism evidence="2">
    <name type="scientific">uncultured Thermomicrobiales bacterium</name>
    <dbReference type="NCBI Taxonomy" id="1645740"/>
    <lineage>
        <taxon>Bacteria</taxon>
        <taxon>Pseudomonadati</taxon>
        <taxon>Thermomicrobiota</taxon>
        <taxon>Thermomicrobia</taxon>
        <taxon>Thermomicrobiales</taxon>
        <taxon>environmental samples</taxon>
    </lineage>
</organism>
<reference evidence="2" key="1">
    <citation type="submission" date="2020-02" db="EMBL/GenBank/DDBJ databases">
        <authorList>
            <person name="Meier V. D."/>
        </authorList>
    </citation>
    <scope>NUCLEOTIDE SEQUENCE</scope>
    <source>
        <strain evidence="2">AVDCRST_MAG19</strain>
    </source>
</reference>
<accession>A0A6J4VDH5</accession>
<protein>
    <submittedName>
        <fullName evidence="2">Uncharacterized protein</fullName>
    </submittedName>
</protein>
<proteinExistence type="predicted"/>